<dbReference type="RefSeq" id="WP_133882385.1">
    <property type="nucleotide sequence ID" value="NZ_MWIN01000018.1"/>
</dbReference>
<accession>A0A4R7P4Y8</accession>
<dbReference type="AlphaFoldDB" id="A0A4R7P4Y8"/>
<organism evidence="1 2">
    <name type="scientific">Panacagrimonas perspica</name>
    <dbReference type="NCBI Taxonomy" id="381431"/>
    <lineage>
        <taxon>Bacteria</taxon>
        <taxon>Pseudomonadati</taxon>
        <taxon>Pseudomonadota</taxon>
        <taxon>Gammaproteobacteria</taxon>
        <taxon>Nevskiales</taxon>
        <taxon>Nevskiaceae</taxon>
        <taxon>Panacagrimonas</taxon>
    </lineage>
</organism>
<dbReference type="Proteomes" id="UP000295341">
    <property type="component" value="Unassembled WGS sequence"/>
</dbReference>
<proteinExistence type="predicted"/>
<comment type="caution">
    <text evidence="1">The sequence shown here is derived from an EMBL/GenBank/DDBJ whole genome shotgun (WGS) entry which is preliminary data.</text>
</comment>
<gene>
    <name evidence="1" type="ORF">DFR24_3244</name>
</gene>
<name>A0A4R7P4Y8_9GAMM</name>
<protein>
    <submittedName>
        <fullName evidence="1">Uncharacterized protein</fullName>
    </submittedName>
</protein>
<reference evidence="1 2" key="1">
    <citation type="submission" date="2019-03" db="EMBL/GenBank/DDBJ databases">
        <title>Genomic Encyclopedia of Type Strains, Phase IV (KMG-IV): sequencing the most valuable type-strain genomes for metagenomic binning, comparative biology and taxonomic classification.</title>
        <authorList>
            <person name="Goeker M."/>
        </authorList>
    </citation>
    <scope>NUCLEOTIDE SEQUENCE [LARGE SCALE GENOMIC DNA]</scope>
    <source>
        <strain evidence="1 2">DSM 26377</strain>
    </source>
</reference>
<keyword evidence="2" id="KW-1185">Reference proteome</keyword>
<dbReference type="EMBL" id="SOBT01000009">
    <property type="protein sequence ID" value="TDU28864.1"/>
    <property type="molecule type" value="Genomic_DNA"/>
</dbReference>
<evidence type="ECO:0000313" key="2">
    <source>
        <dbReference type="Proteomes" id="UP000295341"/>
    </source>
</evidence>
<sequence length="187" mass="20308">MISVDEDSEFRRIFDISLDRVVVVSELPARATPEWHAMGYAHNLSYSPIGRFSADTIRKVAELEKKLIDELPPNSGDEISGSELEVEFADECPSKVPELDLGCCAVTLALAAYGCVPIASCNGGAFVHDHHEDHPIVAFYCTRAQFKALDPVLEGFEVGLSGSDPVVLCAKDVREFVNVAEAILATL</sequence>
<evidence type="ECO:0000313" key="1">
    <source>
        <dbReference type="EMBL" id="TDU28864.1"/>
    </source>
</evidence>